<organism evidence="2 3">
    <name type="scientific">Hypholoma sublateritium (strain FD-334 SS-4)</name>
    <dbReference type="NCBI Taxonomy" id="945553"/>
    <lineage>
        <taxon>Eukaryota</taxon>
        <taxon>Fungi</taxon>
        <taxon>Dikarya</taxon>
        <taxon>Basidiomycota</taxon>
        <taxon>Agaricomycotina</taxon>
        <taxon>Agaricomycetes</taxon>
        <taxon>Agaricomycetidae</taxon>
        <taxon>Agaricales</taxon>
        <taxon>Agaricineae</taxon>
        <taxon>Strophariaceae</taxon>
        <taxon>Hypholoma</taxon>
    </lineage>
</organism>
<dbReference type="Proteomes" id="UP000054270">
    <property type="component" value="Unassembled WGS sequence"/>
</dbReference>
<protein>
    <submittedName>
        <fullName evidence="2">Uncharacterized protein</fullName>
    </submittedName>
</protein>
<feature type="compositionally biased region" description="Basic and acidic residues" evidence="1">
    <location>
        <begin position="79"/>
        <end position="107"/>
    </location>
</feature>
<gene>
    <name evidence="2" type="ORF">HYPSUDRAFT_208820</name>
</gene>
<evidence type="ECO:0000313" key="3">
    <source>
        <dbReference type="Proteomes" id="UP000054270"/>
    </source>
</evidence>
<dbReference type="EMBL" id="KN817686">
    <property type="protein sequence ID" value="KJA14274.1"/>
    <property type="molecule type" value="Genomic_DNA"/>
</dbReference>
<name>A0A0D2N536_HYPSF</name>
<feature type="compositionally biased region" description="Acidic residues" evidence="1">
    <location>
        <begin position="169"/>
        <end position="185"/>
    </location>
</feature>
<feature type="region of interest" description="Disordered" evidence="1">
    <location>
        <begin position="1"/>
        <end position="22"/>
    </location>
</feature>
<dbReference type="AlphaFoldDB" id="A0A0D2N536"/>
<proteinExistence type="predicted"/>
<accession>A0A0D2N536</accession>
<evidence type="ECO:0000256" key="1">
    <source>
        <dbReference type="SAM" id="MobiDB-lite"/>
    </source>
</evidence>
<keyword evidence="3" id="KW-1185">Reference proteome</keyword>
<evidence type="ECO:0000313" key="2">
    <source>
        <dbReference type="EMBL" id="KJA14274.1"/>
    </source>
</evidence>
<sequence>MQANRHRTHQAQETILKHPEYASLRKTTARHSKQLNAAFYESERTRLDHYWEKVAFGTASKGGAAQSAAPPPPPQPAGRDADITAEMDRMSISPEDDHRGGNKETRPSGRAAQAGTSRPTGDGSGGRKEDQEEVPAADNGAARRRRIVDEKAQQADDGLLPQGKSADVVDSEEDELDEDAREDQS</sequence>
<reference evidence="3" key="1">
    <citation type="submission" date="2014-04" db="EMBL/GenBank/DDBJ databases">
        <title>Evolutionary Origins and Diversification of the Mycorrhizal Mutualists.</title>
        <authorList>
            <consortium name="DOE Joint Genome Institute"/>
            <consortium name="Mycorrhizal Genomics Consortium"/>
            <person name="Kohler A."/>
            <person name="Kuo A."/>
            <person name="Nagy L.G."/>
            <person name="Floudas D."/>
            <person name="Copeland A."/>
            <person name="Barry K.W."/>
            <person name="Cichocki N."/>
            <person name="Veneault-Fourrey C."/>
            <person name="LaButti K."/>
            <person name="Lindquist E.A."/>
            <person name="Lipzen A."/>
            <person name="Lundell T."/>
            <person name="Morin E."/>
            <person name="Murat C."/>
            <person name="Riley R."/>
            <person name="Ohm R."/>
            <person name="Sun H."/>
            <person name="Tunlid A."/>
            <person name="Henrissat B."/>
            <person name="Grigoriev I.V."/>
            <person name="Hibbett D.S."/>
            <person name="Martin F."/>
        </authorList>
    </citation>
    <scope>NUCLEOTIDE SEQUENCE [LARGE SCALE GENOMIC DNA]</scope>
    <source>
        <strain evidence="3">FD-334 SS-4</strain>
    </source>
</reference>
<feature type="compositionally biased region" description="Low complexity" evidence="1">
    <location>
        <begin position="59"/>
        <end position="68"/>
    </location>
</feature>
<feature type="region of interest" description="Disordered" evidence="1">
    <location>
        <begin position="59"/>
        <end position="185"/>
    </location>
</feature>